<gene>
    <name evidence="2" type="primary">MAP9</name>
</gene>
<feature type="compositionally biased region" description="Basic residues" evidence="1">
    <location>
        <begin position="174"/>
        <end position="186"/>
    </location>
</feature>
<dbReference type="GO" id="GO:0090307">
    <property type="term" value="P:mitotic spindle assembly"/>
    <property type="evidence" value="ECO:0007669"/>
    <property type="project" value="Ensembl"/>
</dbReference>
<sequence>MSDEVFSTTLAYTKSPKVTKRTTFQDELIRAITARSARQRSSEYSDDFDSDEIVSLGDFSDTSADENSVNKKMNDFHISDDEEKNPSKLSFLKTKKSNGNITKDEPVCAIKNDEEMAPDGREDIVVKSFSESQNKDKEFEKDKIKMKPKPRILSIKSTSSAENNSLDTDDHFKPSPRPRSMLKRNSHREEKDGLEDKETALSEELELHSAPSSPPIPNGTQVEAEKKAFSEHLDPEDSCLTSLSSSSLKQILGDCFSPGSEGNTSVKDPNEEITENHNSLKSDENKENSFSADHVTTAVEKSKQSQVTADDLEEEKAKAELIMDVERTVDPLLSKSQSILTSTSATVSSKKTIEDRNIKNKKSTNNRASSASARLMTSEFLKKSSSKRRTPSTTTSSHYLGTLKVLDQKPSQKQSIEPDRADNIRAAVYQEWLEKKNVYLHEMHRIKRIESENLRIQNEQKRAAKREEALASFEAWKAMKEKEAKKIAAKKRLEEKNKKKTEEENAARKGEALQAFEKWKEKKMEYLKEKNRKEREYERAKKQKEEETVAEKKKDNLTAVEKWNEKKEAFFKQKEKEKINEKRKEELKRAEKKDKDKQAIDEYEKWLENKERQERIERKQKKRHSFLESEALPPWSPPSRTVFTKVF</sequence>
<feature type="region of interest" description="Disordered" evidence="1">
    <location>
        <begin position="617"/>
        <end position="647"/>
    </location>
</feature>
<feature type="region of interest" description="Disordered" evidence="1">
    <location>
        <begin position="256"/>
        <end position="290"/>
    </location>
</feature>
<name>A0A2K5P3J3_CERAT</name>
<feature type="compositionally biased region" description="Basic and acidic residues" evidence="1">
    <location>
        <begin position="223"/>
        <end position="235"/>
    </location>
</feature>
<protein>
    <submittedName>
        <fullName evidence="2">Microtubule associated protein 9</fullName>
    </submittedName>
</protein>
<dbReference type="GO" id="GO:0000281">
    <property type="term" value="P:mitotic cytokinesis"/>
    <property type="evidence" value="ECO:0007669"/>
    <property type="project" value="InterPro"/>
</dbReference>
<feature type="compositionally biased region" description="Basic and acidic residues" evidence="1">
    <location>
        <begin position="187"/>
        <end position="200"/>
    </location>
</feature>
<feature type="compositionally biased region" description="Basic and acidic residues" evidence="1">
    <location>
        <begin position="268"/>
        <end position="287"/>
    </location>
</feature>
<dbReference type="InterPro" id="IPR026106">
    <property type="entry name" value="MAP9"/>
</dbReference>
<dbReference type="Bgee" id="ENSCATG00000044629">
    <property type="expression patterns" value="Expressed in pituitary gland and 12 other cell types or tissues"/>
</dbReference>
<accession>A0A2K5P3J3</accession>
<feature type="compositionally biased region" description="Basic and acidic residues" evidence="1">
    <location>
        <begin position="133"/>
        <end position="145"/>
    </location>
</feature>
<feature type="region of interest" description="Disordered" evidence="1">
    <location>
        <begin position="530"/>
        <end position="553"/>
    </location>
</feature>
<evidence type="ECO:0000313" key="3">
    <source>
        <dbReference type="Proteomes" id="UP000233060"/>
    </source>
</evidence>
<evidence type="ECO:0000313" key="2">
    <source>
        <dbReference type="Ensembl" id="ENSCATP00000044284.1"/>
    </source>
</evidence>
<dbReference type="Proteomes" id="UP000233060">
    <property type="component" value="Unassembled WGS sequence"/>
</dbReference>
<dbReference type="Ensembl" id="ENSCATT00000068725.1">
    <property type="protein sequence ID" value="ENSCATP00000044284.1"/>
    <property type="gene ID" value="ENSCATG00000044629.1"/>
</dbReference>
<dbReference type="STRING" id="9531.ENSCATP00000044284"/>
<dbReference type="GO" id="GO:1902412">
    <property type="term" value="P:regulation of mitotic cytokinesis"/>
    <property type="evidence" value="ECO:0007669"/>
    <property type="project" value="Ensembl"/>
</dbReference>
<organism evidence="2 3">
    <name type="scientific">Cercocebus atys</name>
    <name type="common">Sooty mangabey</name>
    <name type="synonym">Cercocebus torquatus atys</name>
    <dbReference type="NCBI Taxonomy" id="9531"/>
    <lineage>
        <taxon>Eukaryota</taxon>
        <taxon>Metazoa</taxon>
        <taxon>Chordata</taxon>
        <taxon>Craniata</taxon>
        <taxon>Vertebrata</taxon>
        <taxon>Euteleostomi</taxon>
        <taxon>Mammalia</taxon>
        <taxon>Eutheria</taxon>
        <taxon>Euarchontoglires</taxon>
        <taxon>Primates</taxon>
        <taxon>Haplorrhini</taxon>
        <taxon>Catarrhini</taxon>
        <taxon>Cercopithecidae</taxon>
        <taxon>Cercopithecinae</taxon>
        <taxon>Cercocebus</taxon>
    </lineage>
</organism>
<feature type="compositionally biased region" description="Basic and acidic residues" evidence="1">
    <location>
        <begin position="102"/>
        <end position="125"/>
    </location>
</feature>
<feature type="compositionally biased region" description="Polar residues" evidence="1">
    <location>
        <begin position="638"/>
        <end position="647"/>
    </location>
</feature>
<feature type="region of interest" description="Disordered" evidence="1">
    <location>
        <begin position="76"/>
        <end position="241"/>
    </location>
</feature>
<dbReference type="AlphaFoldDB" id="A0A2K5P3J3"/>
<reference evidence="2" key="2">
    <citation type="submission" date="2025-09" db="UniProtKB">
        <authorList>
            <consortium name="Ensembl"/>
        </authorList>
    </citation>
    <scope>IDENTIFICATION</scope>
</reference>
<dbReference type="GO" id="GO:1990023">
    <property type="term" value="C:mitotic spindle midzone"/>
    <property type="evidence" value="ECO:0007669"/>
    <property type="project" value="Ensembl"/>
</dbReference>
<dbReference type="PANTHER" id="PTHR14739:SF9">
    <property type="entry name" value="MICROTUBULE-ASSOCIATED PROTEIN 9"/>
    <property type="match status" value="1"/>
</dbReference>
<keyword evidence="3" id="KW-1185">Reference proteome</keyword>
<evidence type="ECO:0000256" key="1">
    <source>
        <dbReference type="SAM" id="MobiDB-lite"/>
    </source>
</evidence>
<dbReference type="GO" id="GO:0008017">
    <property type="term" value="F:microtubule binding"/>
    <property type="evidence" value="ECO:0007669"/>
    <property type="project" value="Ensembl"/>
</dbReference>
<dbReference type="GO" id="GO:0046602">
    <property type="term" value="P:regulation of mitotic centrosome separation"/>
    <property type="evidence" value="ECO:0007669"/>
    <property type="project" value="Ensembl"/>
</dbReference>
<dbReference type="PANTHER" id="PTHR14739">
    <property type="entry name" value="MICROTUBULE-ASSOCIATED PROTEIN 9"/>
    <property type="match status" value="1"/>
</dbReference>
<dbReference type="GO" id="GO:0000235">
    <property type="term" value="C:astral microtubule"/>
    <property type="evidence" value="ECO:0007669"/>
    <property type="project" value="Ensembl"/>
</dbReference>
<dbReference type="GO" id="GO:0060236">
    <property type="term" value="P:regulation of mitotic spindle organization"/>
    <property type="evidence" value="ECO:0007669"/>
    <property type="project" value="Ensembl"/>
</dbReference>
<feature type="compositionally biased region" description="Polar residues" evidence="1">
    <location>
        <begin position="155"/>
        <end position="166"/>
    </location>
</feature>
<dbReference type="GeneTree" id="ENSGT00730000111184"/>
<reference evidence="2" key="1">
    <citation type="submission" date="2025-08" db="UniProtKB">
        <authorList>
            <consortium name="Ensembl"/>
        </authorList>
    </citation>
    <scope>IDENTIFICATION</scope>
</reference>
<proteinExistence type="predicted"/>
<dbReference type="OMA" id="YENWLVR"/>